<gene>
    <name evidence="3" type="ORF">EV672_102421</name>
</gene>
<dbReference type="RefSeq" id="WP_133607189.1">
    <property type="nucleotide sequence ID" value="NZ_SNXW01000002.1"/>
</dbReference>
<keyword evidence="4" id="KW-1185">Reference proteome</keyword>
<dbReference type="PANTHER" id="PTHR16128:SF5">
    <property type="entry name" value="FAD_NAD(P)-BINDING OXIDOREDUCTASE FAMILY PROTEIN"/>
    <property type="match status" value="1"/>
</dbReference>
<dbReference type="PRINTS" id="PR00419">
    <property type="entry name" value="ADXRDTASE"/>
</dbReference>
<evidence type="ECO:0000259" key="2">
    <source>
        <dbReference type="Pfam" id="PF01593"/>
    </source>
</evidence>
<organism evidence="3 4">
    <name type="scientific">Aquabacterium commune</name>
    <dbReference type="NCBI Taxonomy" id="70586"/>
    <lineage>
        <taxon>Bacteria</taxon>
        <taxon>Pseudomonadati</taxon>
        <taxon>Pseudomonadota</taxon>
        <taxon>Betaproteobacteria</taxon>
        <taxon>Burkholderiales</taxon>
        <taxon>Aquabacterium</taxon>
    </lineage>
</organism>
<dbReference type="SUPFAM" id="SSF51905">
    <property type="entry name" value="FAD/NAD(P)-binding domain"/>
    <property type="match status" value="1"/>
</dbReference>
<feature type="region of interest" description="Disordered" evidence="1">
    <location>
        <begin position="90"/>
        <end position="115"/>
    </location>
</feature>
<dbReference type="Proteomes" id="UP000294593">
    <property type="component" value="Unassembled WGS sequence"/>
</dbReference>
<reference evidence="3 4" key="1">
    <citation type="submission" date="2019-03" db="EMBL/GenBank/DDBJ databases">
        <title>Genomic Encyclopedia of Type Strains, Phase IV (KMG-IV): sequencing the most valuable type-strain genomes for metagenomic binning, comparative biology and taxonomic classification.</title>
        <authorList>
            <person name="Goeker M."/>
        </authorList>
    </citation>
    <scope>NUCLEOTIDE SEQUENCE [LARGE SCALE GENOMIC DNA]</scope>
    <source>
        <strain evidence="3 4">DSM 11901</strain>
    </source>
</reference>
<protein>
    <recommendedName>
        <fullName evidence="2">Amine oxidase domain-containing protein</fullName>
    </recommendedName>
</protein>
<dbReference type="Gene3D" id="3.50.50.60">
    <property type="entry name" value="FAD/NAD(P)-binding domain"/>
    <property type="match status" value="1"/>
</dbReference>
<evidence type="ECO:0000313" key="3">
    <source>
        <dbReference type="EMBL" id="TDP86070.1"/>
    </source>
</evidence>
<comment type="caution">
    <text evidence="3">The sequence shown here is derived from an EMBL/GenBank/DDBJ whole genome shotgun (WGS) entry which is preliminary data.</text>
</comment>
<dbReference type="Pfam" id="PF13450">
    <property type="entry name" value="NAD_binding_8"/>
    <property type="match status" value="1"/>
</dbReference>
<evidence type="ECO:0000256" key="1">
    <source>
        <dbReference type="SAM" id="MobiDB-lite"/>
    </source>
</evidence>
<dbReference type="OrthoDB" id="5792777at2"/>
<dbReference type="InterPro" id="IPR002937">
    <property type="entry name" value="Amino_oxidase"/>
</dbReference>
<sequence>MTSISSVAVVGAGLAGLSCAQALRSAGLQVTVLDKSRGVAGRMSTRRSEGWQADHGAQYFTARHPAFAAEVARWTDAGVAAPWTPRIAVLGGDDPQRDVRGSLGGGASGDAGDAGDAGLVRHVGVPRMTSPAQWLAEGLGVRTGHTVQTLQRDGVQWRLGTVEHGWLSEAFDALVLAMPAPQAEALLRQGWQGSDGTGVDADAQVDAQAQAQVLADVAAAVTMRGCWALMLRFDAPVDLPFDAAFVNAGPVRWMARDSHKPGRPASVTAGETWVLHASPAWSEAHIDDSPEAAAEALLAAFAGWGGPRPATWTAHRWRYADSLPPPHGLRHWLPELGLGLCGDWLAAGKVEGAWLSGQAVARQVLGRQM</sequence>
<evidence type="ECO:0000313" key="4">
    <source>
        <dbReference type="Proteomes" id="UP000294593"/>
    </source>
</evidence>
<dbReference type="GO" id="GO:0016491">
    <property type="term" value="F:oxidoreductase activity"/>
    <property type="evidence" value="ECO:0007669"/>
    <property type="project" value="InterPro"/>
</dbReference>
<dbReference type="Gene3D" id="3.90.660.10">
    <property type="match status" value="1"/>
</dbReference>
<feature type="domain" description="Amine oxidase" evidence="2">
    <location>
        <begin position="128"/>
        <end position="365"/>
    </location>
</feature>
<dbReference type="PANTHER" id="PTHR16128">
    <property type="entry name" value="FAD/NAD(P)-BINDING OXIDOREDUCTASE FAMILY PROTEIN"/>
    <property type="match status" value="1"/>
</dbReference>
<dbReference type="Pfam" id="PF01593">
    <property type="entry name" value="Amino_oxidase"/>
    <property type="match status" value="1"/>
</dbReference>
<dbReference type="InterPro" id="IPR036188">
    <property type="entry name" value="FAD/NAD-bd_sf"/>
</dbReference>
<dbReference type="EMBL" id="SNXW01000002">
    <property type="protein sequence ID" value="TDP86070.1"/>
    <property type="molecule type" value="Genomic_DNA"/>
</dbReference>
<name>A0A4R6RI62_9BURK</name>
<accession>A0A4R6RI62</accession>
<dbReference type="AlphaFoldDB" id="A0A4R6RI62"/>
<proteinExistence type="predicted"/>